<sequence>MTVQQKRKLDNHENAQLWHARLGHISKDRIRRLVDTKSLEIEDLDYLPICESCLKGKMTKKPFVGQRALANGLLNLIHTDVCGPLNTPAKGGYSYFITVTNDHSRYGYVYLIRYKSEAFGRFKEYRLGVENQTDSKIKALRSNGGREYLSGEFIDYLKENRILSQWTPPGTPQLNGVAERRNRTLLDMVRSMMSFTELTPILQSRWDEVLLEESSEAPQQNNATSFESSVPTDGVPILRRSTRESRPPERYGFVGLTSLLDNNSRTHGEEMSDTDSDKWLEAKKSKMDSMGSNQVWTQVDPPKGVRLVGCKWVKKRKLRADAEVTAYKARLMAKGYTQRPGINFEETYSPVAMAKSIRILLAITAWYDYEIWHMDVKIAFLNGFVQEEIFMDQSEGFTSVGEEQKV</sequence>
<dbReference type="InterPro" id="IPR012337">
    <property type="entry name" value="RNaseH-like_sf"/>
</dbReference>
<reference evidence="5" key="1">
    <citation type="submission" date="2020-06" db="EMBL/GenBank/DDBJ databases">
        <authorList>
            <person name="Li T."/>
            <person name="Hu X."/>
            <person name="Zhang T."/>
            <person name="Song X."/>
            <person name="Zhang H."/>
            <person name="Dai N."/>
            <person name="Sheng W."/>
            <person name="Hou X."/>
            <person name="Wei L."/>
        </authorList>
    </citation>
    <scope>NUCLEOTIDE SEQUENCE</scope>
    <source>
        <strain evidence="5">KEN1</strain>
        <tissue evidence="5">Leaf</tissue>
    </source>
</reference>
<dbReference type="AlphaFoldDB" id="A0AAW2U3J3"/>
<feature type="compositionally biased region" description="Polar residues" evidence="3">
    <location>
        <begin position="216"/>
        <end position="231"/>
    </location>
</feature>
<gene>
    <name evidence="5" type="ORF">Slati_3715400</name>
</gene>
<dbReference type="InterPro" id="IPR001584">
    <property type="entry name" value="Integrase_cat-core"/>
</dbReference>
<dbReference type="PANTHER" id="PTHR42648">
    <property type="entry name" value="TRANSPOSASE, PUTATIVE-RELATED"/>
    <property type="match status" value="1"/>
</dbReference>
<dbReference type="GO" id="GO:0003676">
    <property type="term" value="F:nucleic acid binding"/>
    <property type="evidence" value="ECO:0007669"/>
    <property type="project" value="InterPro"/>
</dbReference>
<dbReference type="GO" id="GO:0016787">
    <property type="term" value="F:hydrolase activity"/>
    <property type="evidence" value="ECO:0007669"/>
    <property type="project" value="UniProtKB-KW"/>
</dbReference>
<dbReference type="EMBL" id="JACGWN010000013">
    <property type="protein sequence ID" value="KAL0411257.1"/>
    <property type="molecule type" value="Genomic_DNA"/>
</dbReference>
<dbReference type="InterPro" id="IPR039537">
    <property type="entry name" value="Retrotran_Ty1/copia-like"/>
</dbReference>
<feature type="region of interest" description="Disordered" evidence="3">
    <location>
        <begin position="213"/>
        <end position="245"/>
    </location>
</feature>
<comment type="caution">
    <text evidence="5">The sequence shown here is derived from an EMBL/GenBank/DDBJ whole genome shotgun (WGS) entry which is preliminary data.</text>
</comment>
<dbReference type="InterPro" id="IPR036397">
    <property type="entry name" value="RNaseH_sf"/>
</dbReference>
<proteinExistence type="predicted"/>
<keyword evidence="1" id="KW-0479">Metal-binding</keyword>
<dbReference type="InterPro" id="IPR025724">
    <property type="entry name" value="GAG-pre-integrase_dom"/>
</dbReference>
<dbReference type="GO" id="GO:0015074">
    <property type="term" value="P:DNA integration"/>
    <property type="evidence" value="ECO:0007669"/>
    <property type="project" value="InterPro"/>
</dbReference>
<evidence type="ECO:0000256" key="2">
    <source>
        <dbReference type="ARBA" id="ARBA00022801"/>
    </source>
</evidence>
<accession>A0AAW2U3J3</accession>
<reference evidence="5" key="2">
    <citation type="journal article" date="2024" name="Plant">
        <title>Genomic evolution and insights into agronomic trait innovations of Sesamum species.</title>
        <authorList>
            <person name="Miao H."/>
            <person name="Wang L."/>
            <person name="Qu L."/>
            <person name="Liu H."/>
            <person name="Sun Y."/>
            <person name="Le M."/>
            <person name="Wang Q."/>
            <person name="Wei S."/>
            <person name="Zheng Y."/>
            <person name="Lin W."/>
            <person name="Duan Y."/>
            <person name="Cao H."/>
            <person name="Xiong S."/>
            <person name="Wang X."/>
            <person name="Wei L."/>
            <person name="Li C."/>
            <person name="Ma Q."/>
            <person name="Ju M."/>
            <person name="Zhao R."/>
            <person name="Li G."/>
            <person name="Mu C."/>
            <person name="Tian Q."/>
            <person name="Mei H."/>
            <person name="Zhang T."/>
            <person name="Gao T."/>
            <person name="Zhang H."/>
        </authorList>
    </citation>
    <scope>NUCLEOTIDE SEQUENCE</scope>
    <source>
        <strain evidence="5">KEN1</strain>
    </source>
</reference>
<evidence type="ECO:0000256" key="1">
    <source>
        <dbReference type="ARBA" id="ARBA00022723"/>
    </source>
</evidence>
<evidence type="ECO:0000313" key="5">
    <source>
        <dbReference type="EMBL" id="KAL0411257.1"/>
    </source>
</evidence>
<evidence type="ECO:0000259" key="4">
    <source>
        <dbReference type="PROSITE" id="PS50994"/>
    </source>
</evidence>
<dbReference type="GO" id="GO:0046872">
    <property type="term" value="F:metal ion binding"/>
    <property type="evidence" value="ECO:0007669"/>
    <property type="project" value="UniProtKB-KW"/>
</dbReference>
<dbReference type="Gene3D" id="3.30.420.10">
    <property type="entry name" value="Ribonuclease H-like superfamily/Ribonuclease H"/>
    <property type="match status" value="1"/>
</dbReference>
<dbReference type="PROSITE" id="PS50994">
    <property type="entry name" value="INTEGRASE"/>
    <property type="match status" value="1"/>
</dbReference>
<evidence type="ECO:0000256" key="3">
    <source>
        <dbReference type="SAM" id="MobiDB-lite"/>
    </source>
</evidence>
<dbReference type="SUPFAM" id="SSF53098">
    <property type="entry name" value="Ribonuclease H-like"/>
    <property type="match status" value="1"/>
</dbReference>
<dbReference type="PANTHER" id="PTHR42648:SF27">
    <property type="entry name" value="RNA-DIRECTED DNA POLYMERASE"/>
    <property type="match status" value="1"/>
</dbReference>
<dbReference type="Pfam" id="PF07727">
    <property type="entry name" value="RVT_2"/>
    <property type="match status" value="1"/>
</dbReference>
<name>A0AAW2U3J3_9LAMI</name>
<protein>
    <submittedName>
        <fullName evidence="5">Retrovirus-related Pol polyprotein from transposon RE2</fullName>
    </submittedName>
</protein>
<organism evidence="5">
    <name type="scientific">Sesamum latifolium</name>
    <dbReference type="NCBI Taxonomy" id="2727402"/>
    <lineage>
        <taxon>Eukaryota</taxon>
        <taxon>Viridiplantae</taxon>
        <taxon>Streptophyta</taxon>
        <taxon>Embryophyta</taxon>
        <taxon>Tracheophyta</taxon>
        <taxon>Spermatophyta</taxon>
        <taxon>Magnoliopsida</taxon>
        <taxon>eudicotyledons</taxon>
        <taxon>Gunneridae</taxon>
        <taxon>Pentapetalae</taxon>
        <taxon>asterids</taxon>
        <taxon>lamiids</taxon>
        <taxon>Lamiales</taxon>
        <taxon>Pedaliaceae</taxon>
        <taxon>Sesamum</taxon>
    </lineage>
</organism>
<dbReference type="InterPro" id="IPR013103">
    <property type="entry name" value="RVT_2"/>
</dbReference>
<feature type="domain" description="Integrase catalytic" evidence="4">
    <location>
        <begin position="58"/>
        <end position="239"/>
    </location>
</feature>
<keyword evidence="2" id="KW-0378">Hydrolase</keyword>
<dbReference type="Pfam" id="PF13976">
    <property type="entry name" value="gag_pre-integrs"/>
    <property type="match status" value="1"/>
</dbReference>